<evidence type="ECO:0000256" key="2">
    <source>
        <dbReference type="ARBA" id="ARBA00022676"/>
    </source>
</evidence>
<dbReference type="EMBL" id="JADGJD010000100">
    <property type="protein sequence ID" value="KAJ3055011.1"/>
    <property type="molecule type" value="Genomic_DNA"/>
</dbReference>
<keyword evidence="4" id="KW-0812">Transmembrane</keyword>
<evidence type="ECO:0000256" key="6">
    <source>
        <dbReference type="ARBA" id="ARBA00023136"/>
    </source>
</evidence>
<accession>A0AAD5SJV4</accession>
<dbReference type="InterPro" id="IPR049625">
    <property type="entry name" value="Glyco_transf_61_cat"/>
</dbReference>
<dbReference type="GO" id="GO:0097363">
    <property type="term" value="F:protein O-acetylglucosaminyltransferase activity"/>
    <property type="evidence" value="ECO:0007669"/>
    <property type="project" value="TreeGrafter"/>
</dbReference>
<feature type="compositionally biased region" description="Low complexity" evidence="8">
    <location>
        <begin position="135"/>
        <end position="148"/>
    </location>
</feature>
<feature type="domain" description="Glycosyltransferase 61 catalytic" evidence="9">
    <location>
        <begin position="505"/>
        <end position="622"/>
    </location>
</feature>
<sequence length="836" mass="94095">MVARSWGYMSVVGGRNAVSQDAIREQLELEYHSRIEALEKTIEGQRQHIEVLDQQCRATPLAEATPVLKEETIPADVGEEIIQAPTAAQPPSEPTPTIEEASPAEPAVAGLQRAPNSEQEKNDPNRKAEEVKGPVASEVVAKQQVQKQKMMEEEKMAQQQNDMLQQSKQSQGDGAKVDVAPDAEAGASGNGDGVGGDVNAGDSKGKSGGSLKEEGGAKKEKQKKVVVVEKNTPPVGEHPFGAFKPTGAAYSSSPIPGDEEKRKAHQKLMRHVDKKDNTPITIFKTLPSSDVWCYGEDKLHRVCRFRNLCFSPKHDEYFILQTNRTLQNNVPLHRFSRGLLELGTVAGHPFFAWNFAEVSPFNPEFQNIPVRYEETLHFILKRLHPRNIMHNLHDDVLGMYFMLKEFVGKGSNSQSMPFSLDTHRLLIEGMHGATDSTRPFQFLSKYPLRYGAYLRQEENVITCFRDAVVGNSKLTTWYQYGFDRPQGPIENKIVNGMHVREVAEWFVRRMGIPLGEDEDYNRFVGKDEDKLVEVGKAGKDLDYIGTDVIVILSRKSNRLILNEKGLAKHLEKTYGMEVKFVRNEDHSFDEQITILRRAKMVIGMHGSILVMGMFCRRGTVLVEVYPFGVPAHHYTPYRTMANLPGMALIYRALEIAEEKNAIPHPERIALSGGLKHLPKDEQEKIKTTKYVPQHLCCTNPYWLYRIYQDTIIPPDDLTAVLDDALKESQELLSAYQRRNWEETDLLPTRVRQIHCMEGANRKPGELWARWDLPWNGAKVDQWNIVITNTGREYVGGGAVPKLAIGGFKPGEEVELWVRPIVGGFKGEWGAKQTCVV</sequence>
<feature type="compositionally biased region" description="Polar residues" evidence="8">
    <location>
        <begin position="161"/>
        <end position="172"/>
    </location>
</feature>
<keyword evidence="2" id="KW-0328">Glycosyltransferase</keyword>
<evidence type="ECO:0000256" key="8">
    <source>
        <dbReference type="SAM" id="MobiDB-lite"/>
    </source>
</evidence>
<dbReference type="InterPro" id="IPR007657">
    <property type="entry name" value="Glycosyltransferase_61"/>
</dbReference>
<keyword evidence="7" id="KW-0325">Glycoprotein</keyword>
<evidence type="ECO:0000313" key="11">
    <source>
        <dbReference type="Proteomes" id="UP001212841"/>
    </source>
</evidence>
<reference evidence="10" key="1">
    <citation type="submission" date="2020-05" db="EMBL/GenBank/DDBJ databases">
        <title>Phylogenomic resolution of chytrid fungi.</title>
        <authorList>
            <person name="Stajich J.E."/>
            <person name="Amses K."/>
            <person name="Simmons R."/>
            <person name="Seto K."/>
            <person name="Myers J."/>
            <person name="Bonds A."/>
            <person name="Quandt C.A."/>
            <person name="Barry K."/>
            <person name="Liu P."/>
            <person name="Grigoriev I."/>
            <person name="Longcore J.E."/>
            <person name="James T.Y."/>
        </authorList>
    </citation>
    <scope>NUCLEOTIDE SEQUENCE</scope>
    <source>
        <strain evidence="10">JEL0318</strain>
    </source>
</reference>
<evidence type="ECO:0000259" key="9">
    <source>
        <dbReference type="Pfam" id="PF04577"/>
    </source>
</evidence>
<comment type="caution">
    <text evidence="10">The sequence shown here is derived from an EMBL/GenBank/DDBJ whole genome shotgun (WGS) entry which is preliminary data.</text>
</comment>
<evidence type="ECO:0000256" key="5">
    <source>
        <dbReference type="ARBA" id="ARBA00022989"/>
    </source>
</evidence>
<evidence type="ECO:0000256" key="7">
    <source>
        <dbReference type="ARBA" id="ARBA00023180"/>
    </source>
</evidence>
<evidence type="ECO:0000256" key="3">
    <source>
        <dbReference type="ARBA" id="ARBA00022679"/>
    </source>
</evidence>
<keyword evidence="5" id="KW-1133">Transmembrane helix</keyword>
<dbReference type="Pfam" id="PF04577">
    <property type="entry name" value="Glyco_transf_61"/>
    <property type="match status" value="1"/>
</dbReference>
<comment type="subcellular location">
    <subcellularLocation>
        <location evidence="1">Membrane</location>
        <topology evidence="1">Single-pass membrane protein</topology>
    </subcellularLocation>
</comment>
<name>A0AAD5SJV4_9FUNG</name>
<dbReference type="AlphaFoldDB" id="A0AAD5SJV4"/>
<dbReference type="GO" id="GO:0035269">
    <property type="term" value="P:protein O-linked glycosylation via mannose"/>
    <property type="evidence" value="ECO:0007669"/>
    <property type="project" value="TreeGrafter"/>
</dbReference>
<dbReference type="GO" id="GO:0005783">
    <property type="term" value="C:endoplasmic reticulum"/>
    <property type="evidence" value="ECO:0007669"/>
    <property type="project" value="TreeGrafter"/>
</dbReference>
<keyword evidence="3" id="KW-0808">Transferase</keyword>
<dbReference type="Proteomes" id="UP001212841">
    <property type="component" value="Unassembled WGS sequence"/>
</dbReference>
<proteinExistence type="predicted"/>
<feature type="compositionally biased region" description="Gly residues" evidence="8">
    <location>
        <begin position="188"/>
        <end position="198"/>
    </location>
</feature>
<dbReference type="GO" id="GO:0016020">
    <property type="term" value="C:membrane"/>
    <property type="evidence" value="ECO:0007669"/>
    <property type="project" value="UniProtKB-SubCell"/>
</dbReference>
<evidence type="ECO:0000256" key="4">
    <source>
        <dbReference type="ARBA" id="ARBA00022692"/>
    </source>
</evidence>
<dbReference type="PANTHER" id="PTHR20961:SF38">
    <property type="entry name" value="PROTEIN O-LINKED-MANNOSE BETA-1,4-N-ACETYLGLUCOSAMINYLTRANSFERASE 2"/>
    <property type="match status" value="1"/>
</dbReference>
<organism evidence="10 11">
    <name type="scientific">Rhizophlyctis rosea</name>
    <dbReference type="NCBI Taxonomy" id="64517"/>
    <lineage>
        <taxon>Eukaryota</taxon>
        <taxon>Fungi</taxon>
        <taxon>Fungi incertae sedis</taxon>
        <taxon>Chytridiomycota</taxon>
        <taxon>Chytridiomycota incertae sedis</taxon>
        <taxon>Chytridiomycetes</taxon>
        <taxon>Rhizophlyctidales</taxon>
        <taxon>Rhizophlyctidaceae</taxon>
        <taxon>Rhizophlyctis</taxon>
    </lineage>
</organism>
<evidence type="ECO:0000313" key="10">
    <source>
        <dbReference type="EMBL" id="KAJ3055011.1"/>
    </source>
</evidence>
<gene>
    <name evidence="10" type="primary">GTDC2</name>
    <name evidence="10" type="ORF">HK097_000090</name>
</gene>
<keyword evidence="11" id="KW-1185">Reference proteome</keyword>
<feature type="region of interest" description="Disordered" evidence="8">
    <location>
        <begin position="86"/>
        <end position="259"/>
    </location>
</feature>
<dbReference type="PANTHER" id="PTHR20961">
    <property type="entry name" value="GLYCOSYLTRANSFERASE"/>
    <property type="match status" value="1"/>
</dbReference>
<feature type="compositionally biased region" description="Basic and acidic residues" evidence="8">
    <location>
        <begin position="118"/>
        <end position="132"/>
    </location>
</feature>
<keyword evidence="6" id="KW-0472">Membrane</keyword>
<protein>
    <submittedName>
        <fullName evidence="10">Protein O-linked-mannose beta-1,4-N-acetylglucosaminyltransferase 2</fullName>
    </submittedName>
</protein>
<evidence type="ECO:0000256" key="1">
    <source>
        <dbReference type="ARBA" id="ARBA00004167"/>
    </source>
</evidence>